<proteinExistence type="predicted"/>
<accession>C3YM19</accession>
<organism>
    <name type="scientific">Branchiostoma floridae</name>
    <name type="common">Florida lancelet</name>
    <name type="synonym">Amphioxus</name>
    <dbReference type="NCBI Taxonomy" id="7739"/>
    <lineage>
        <taxon>Eukaryota</taxon>
        <taxon>Metazoa</taxon>
        <taxon>Chordata</taxon>
        <taxon>Cephalochordata</taxon>
        <taxon>Leptocardii</taxon>
        <taxon>Amphioxiformes</taxon>
        <taxon>Branchiostomatidae</taxon>
        <taxon>Branchiostoma</taxon>
    </lineage>
</organism>
<feature type="compositionally biased region" description="Basic and acidic residues" evidence="1">
    <location>
        <begin position="179"/>
        <end position="200"/>
    </location>
</feature>
<evidence type="ECO:0000256" key="1">
    <source>
        <dbReference type="SAM" id="MobiDB-lite"/>
    </source>
</evidence>
<feature type="region of interest" description="Disordered" evidence="1">
    <location>
        <begin position="172"/>
        <end position="281"/>
    </location>
</feature>
<reference evidence="2" key="1">
    <citation type="journal article" date="2008" name="Nature">
        <title>The amphioxus genome and the evolution of the chordate karyotype.</title>
        <authorList>
            <consortium name="US DOE Joint Genome Institute (JGI-PGF)"/>
            <person name="Putnam N.H."/>
            <person name="Butts T."/>
            <person name="Ferrier D.E.K."/>
            <person name="Furlong R.F."/>
            <person name="Hellsten U."/>
            <person name="Kawashima T."/>
            <person name="Robinson-Rechavi M."/>
            <person name="Shoguchi E."/>
            <person name="Terry A."/>
            <person name="Yu J.-K."/>
            <person name="Benito-Gutierrez E.L."/>
            <person name="Dubchak I."/>
            <person name="Garcia-Fernandez J."/>
            <person name="Gibson-Brown J.J."/>
            <person name="Grigoriev I.V."/>
            <person name="Horton A.C."/>
            <person name="de Jong P.J."/>
            <person name="Jurka J."/>
            <person name="Kapitonov V.V."/>
            <person name="Kohara Y."/>
            <person name="Kuroki Y."/>
            <person name="Lindquist E."/>
            <person name="Lucas S."/>
            <person name="Osoegawa K."/>
            <person name="Pennacchio L.A."/>
            <person name="Salamov A.A."/>
            <person name="Satou Y."/>
            <person name="Sauka-Spengler T."/>
            <person name="Schmutz J."/>
            <person name="Shin-I T."/>
            <person name="Toyoda A."/>
            <person name="Bronner-Fraser M."/>
            <person name="Fujiyama A."/>
            <person name="Holland L.Z."/>
            <person name="Holland P.W.H."/>
            <person name="Satoh N."/>
            <person name="Rokhsar D.S."/>
        </authorList>
    </citation>
    <scope>NUCLEOTIDE SEQUENCE [LARGE SCALE GENOMIC DNA]</scope>
    <source>
        <strain evidence="2">S238N-H82</strain>
        <tissue evidence="2">Testes</tissue>
    </source>
</reference>
<feature type="compositionally biased region" description="Acidic residues" evidence="1">
    <location>
        <begin position="209"/>
        <end position="219"/>
    </location>
</feature>
<name>C3YM19_BRAFL</name>
<dbReference type="InParanoid" id="C3YM19"/>
<gene>
    <name evidence="2" type="ORF">BRAFLDRAFT_123007</name>
</gene>
<evidence type="ECO:0000313" key="2">
    <source>
        <dbReference type="EMBL" id="EEN58613.1"/>
    </source>
</evidence>
<dbReference type="EMBL" id="GG666529">
    <property type="protein sequence ID" value="EEN58613.1"/>
    <property type="molecule type" value="Genomic_DNA"/>
</dbReference>
<protein>
    <submittedName>
        <fullName evidence="2">Uncharacterized protein</fullName>
    </submittedName>
</protein>
<dbReference type="AlphaFoldDB" id="C3YM19"/>
<sequence>MADAVAMYRFVAWASNVKNVVVDTTCRIGRAVCYCSCCGDEDSTNGDWVYREPTGIQEVPPYIDLTGSSLTLDETVERDPGSVNEKSRFCFCGEGPETDEVAVTVSSADVVITEQPRALKGDMAIAEVKLTAKNDEVSAEPEDVSLQDEIANAVPTNAVPPNECGVSKEPFQEVATSSTDDHGHDESEVKQSANLHKEDVSTADNSVVDNDDDDDDDGENGVFPSFSLVQTINNKKSPRQLSPGRRVSPSVSAPALQRDYEKNPSGVGPLEHRGEKVSPRGGAGINLLKTASLNSFLSSVKANKSSLHAAMLDAADFGLEFLPACRPALPRQGSNPPGLSRYQVLVGKTWLSKLTAIGRKRHRGAKRRKAKKKDRERLVTQTTDGIRVVIEFGESTIL</sequence>